<gene>
    <name evidence="1" type="ORF">SSOG_00841</name>
</gene>
<dbReference type="Proteomes" id="UP000003963">
    <property type="component" value="Unassembled WGS sequence"/>
</dbReference>
<evidence type="ECO:0000313" key="2">
    <source>
        <dbReference type="Proteomes" id="UP000003963"/>
    </source>
</evidence>
<sequence length="176" mass="19347">MPDRICWGRARRATCEALPARAPDGRPDVGPGLFTDGMTSTADHLATIDALRARDFPAQRRGPGFHVADLRVSEDFWDADLTRVEEVLEEFEAELGVLVQVLTLRWGDPRVLDLADVLERSAMGEPVPPPLDDLCGYVPELYVWRVDGRWVGLGVGQGDRELPFQLLVAIGESGVG</sequence>
<name>D9WFP3_9ACTN</name>
<keyword evidence="2" id="KW-1185">Reference proteome</keyword>
<reference evidence="1 2" key="1">
    <citation type="submission" date="2009-02" db="EMBL/GenBank/DDBJ databases">
        <title>Annotation of Streptomyces hygroscopicus strain ATCC 53653.</title>
        <authorList>
            <consortium name="The Broad Institute Genome Sequencing Platform"/>
            <consortium name="Broad Institute Microbial Sequencing Center"/>
            <person name="Fischbach M."/>
            <person name="Godfrey P."/>
            <person name="Ward D."/>
            <person name="Young S."/>
            <person name="Zeng Q."/>
            <person name="Koehrsen M."/>
            <person name="Alvarado L."/>
            <person name="Berlin A.M."/>
            <person name="Bochicchio J."/>
            <person name="Borenstein D."/>
            <person name="Chapman S.B."/>
            <person name="Chen Z."/>
            <person name="Engels R."/>
            <person name="Freedman E."/>
            <person name="Gellesch M."/>
            <person name="Goldberg J."/>
            <person name="Griggs A."/>
            <person name="Gujja S."/>
            <person name="Heilman E.R."/>
            <person name="Heiman D.I."/>
            <person name="Hepburn T.A."/>
            <person name="Howarth C."/>
            <person name="Jen D."/>
            <person name="Larson L."/>
            <person name="Lewis B."/>
            <person name="Mehta T."/>
            <person name="Park D."/>
            <person name="Pearson M."/>
            <person name="Richards J."/>
            <person name="Roberts A."/>
            <person name="Saif S."/>
            <person name="Shea T.D."/>
            <person name="Shenoy N."/>
            <person name="Sisk P."/>
            <person name="Stolte C."/>
            <person name="Sykes S.N."/>
            <person name="Thomson T."/>
            <person name="Walk T."/>
            <person name="White J."/>
            <person name="Yandava C."/>
            <person name="Straight P."/>
            <person name="Clardy J."/>
            <person name="Hung D."/>
            <person name="Kolter R."/>
            <person name="Mekalanos J."/>
            <person name="Walker S."/>
            <person name="Walsh C.T."/>
            <person name="Wieland-Brown L.C."/>
            <person name="Haas B."/>
            <person name="Nusbaum C."/>
            <person name="Birren B."/>
        </authorList>
    </citation>
    <scope>NUCLEOTIDE SEQUENCE [LARGE SCALE GENOMIC DNA]</scope>
    <source>
        <strain evidence="1 2">ATCC 53653</strain>
    </source>
</reference>
<dbReference type="STRING" id="457427.SSOG_00841"/>
<protein>
    <submittedName>
        <fullName evidence="1">Uncharacterized protein</fullName>
    </submittedName>
</protein>
<organism evidence="1 2">
    <name type="scientific">Streptomyces himastatinicus ATCC 53653</name>
    <dbReference type="NCBI Taxonomy" id="457427"/>
    <lineage>
        <taxon>Bacteria</taxon>
        <taxon>Bacillati</taxon>
        <taxon>Actinomycetota</taxon>
        <taxon>Actinomycetes</taxon>
        <taxon>Kitasatosporales</taxon>
        <taxon>Streptomycetaceae</taxon>
        <taxon>Streptomyces</taxon>
        <taxon>Streptomyces violaceusniger group</taxon>
    </lineage>
</organism>
<dbReference type="AlphaFoldDB" id="D9WFP3"/>
<evidence type="ECO:0000313" key="1">
    <source>
        <dbReference type="EMBL" id="EFL21129.1"/>
    </source>
</evidence>
<dbReference type="HOGENOM" id="CLU_130437_0_0_11"/>
<proteinExistence type="predicted"/>
<accession>D9WFP3</accession>
<dbReference type="EMBL" id="GG657754">
    <property type="protein sequence ID" value="EFL21129.1"/>
    <property type="molecule type" value="Genomic_DNA"/>
</dbReference>